<name>A0A1H9U5A7_9CORY</name>
<dbReference type="SUPFAM" id="SSF51735">
    <property type="entry name" value="NAD(P)-binding Rossmann-fold domains"/>
    <property type="match status" value="1"/>
</dbReference>
<dbReference type="PANTHER" id="PTHR48106">
    <property type="entry name" value="QUINONE OXIDOREDUCTASE PIG3-RELATED"/>
    <property type="match status" value="1"/>
</dbReference>
<evidence type="ECO:0000256" key="2">
    <source>
        <dbReference type="ARBA" id="ARBA00023002"/>
    </source>
</evidence>
<dbReference type="PANTHER" id="PTHR48106:SF8">
    <property type="entry name" value="OS02G0805600 PROTEIN"/>
    <property type="match status" value="1"/>
</dbReference>
<dbReference type="Gene3D" id="3.40.50.720">
    <property type="entry name" value="NAD(P)-binding Rossmann-like Domain"/>
    <property type="match status" value="1"/>
</dbReference>
<dbReference type="GO" id="GO:0070402">
    <property type="term" value="F:NADPH binding"/>
    <property type="evidence" value="ECO:0007669"/>
    <property type="project" value="TreeGrafter"/>
</dbReference>
<dbReference type="SMART" id="SM00829">
    <property type="entry name" value="PKS_ER"/>
    <property type="match status" value="1"/>
</dbReference>
<dbReference type="SUPFAM" id="SSF50129">
    <property type="entry name" value="GroES-like"/>
    <property type="match status" value="1"/>
</dbReference>
<dbReference type="InterPro" id="IPR011032">
    <property type="entry name" value="GroES-like_sf"/>
</dbReference>
<dbReference type="InterPro" id="IPR020843">
    <property type="entry name" value="ER"/>
</dbReference>
<keyword evidence="5" id="KW-1185">Reference proteome</keyword>
<organism evidence="4 5">
    <name type="scientific">Corynebacterium cystitidis DSM 20524</name>
    <dbReference type="NCBI Taxonomy" id="1121357"/>
    <lineage>
        <taxon>Bacteria</taxon>
        <taxon>Bacillati</taxon>
        <taxon>Actinomycetota</taxon>
        <taxon>Actinomycetes</taxon>
        <taxon>Mycobacteriales</taxon>
        <taxon>Corynebacteriaceae</taxon>
        <taxon>Corynebacterium</taxon>
    </lineage>
</organism>
<protein>
    <submittedName>
        <fullName evidence="4">Putative NAD(P)H quinone oxidoreductase, PIG3 family</fullName>
    </submittedName>
</protein>
<reference evidence="5" key="1">
    <citation type="submission" date="2016-10" db="EMBL/GenBank/DDBJ databases">
        <authorList>
            <person name="Varghese N."/>
            <person name="Submissions S."/>
        </authorList>
    </citation>
    <scope>NUCLEOTIDE SEQUENCE [LARGE SCALE GENOMIC DNA]</scope>
    <source>
        <strain evidence="5">DSM 20524</strain>
    </source>
</reference>
<gene>
    <name evidence="4" type="ORF">SAMN05661109_01665</name>
</gene>
<proteinExistence type="predicted"/>
<dbReference type="InterPro" id="IPR036291">
    <property type="entry name" value="NAD(P)-bd_dom_sf"/>
</dbReference>
<dbReference type="InterPro" id="IPR002364">
    <property type="entry name" value="Quin_OxRdtase/zeta-crystal_CS"/>
</dbReference>
<sequence length="336" mass="34854">MANLVPMSETIPATVPTTMKAITQTDPDNPRSLELADVATPTLQPGEVLVKVAAAGVNRADLVQAQGNYPPPKGESEIIGLECAGTIADAGDTGREVGEEVGCLLAGGGYAEYVAVPVGQLVPIPKGFSLTDTASIVEAATTVWSNVGMLAGLTEGMRVLIHGGGGGIGSFAIQMCKAMGAEVATTAGSAEKLAHARELGADITINYKEESFVDKLKGSCDIILDIIGGPYLEDNVRCLGLDGTLVVIAVQGGPKGTLPVARMMPRRQSVHATTLRARPVEQKAEICASTVEHVWTLIEQGKIRTTIDKTLPLADAARAHELLDSGTVTGKLVLVV</sequence>
<dbReference type="CDD" id="cd05276">
    <property type="entry name" value="p53_inducible_oxidoreductase"/>
    <property type="match status" value="1"/>
</dbReference>
<accession>A0A1H9U5A7</accession>
<dbReference type="InterPro" id="IPR013154">
    <property type="entry name" value="ADH-like_N"/>
</dbReference>
<dbReference type="EMBL" id="FOGQ01000007">
    <property type="protein sequence ID" value="SES04559.1"/>
    <property type="molecule type" value="Genomic_DNA"/>
</dbReference>
<dbReference type="Pfam" id="PF08240">
    <property type="entry name" value="ADH_N"/>
    <property type="match status" value="1"/>
</dbReference>
<dbReference type="Proteomes" id="UP000198929">
    <property type="component" value="Unassembled WGS sequence"/>
</dbReference>
<dbReference type="Gene3D" id="3.90.180.10">
    <property type="entry name" value="Medium-chain alcohol dehydrogenases, catalytic domain"/>
    <property type="match status" value="1"/>
</dbReference>
<evidence type="ECO:0000313" key="4">
    <source>
        <dbReference type="EMBL" id="SES04559.1"/>
    </source>
</evidence>
<evidence type="ECO:0000256" key="1">
    <source>
        <dbReference type="ARBA" id="ARBA00022857"/>
    </source>
</evidence>
<keyword evidence="2" id="KW-0560">Oxidoreductase</keyword>
<dbReference type="STRING" id="1121357.SAMN05661109_01665"/>
<dbReference type="NCBIfam" id="TIGR02824">
    <property type="entry name" value="quinone_pig3"/>
    <property type="match status" value="1"/>
</dbReference>
<evidence type="ECO:0000259" key="3">
    <source>
        <dbReference type="SMART" id="SM00829"/>
    </source>
</evidence>
<dbReference type="GO" id="GO:0016651">
    <property type="term" value="F:oxidoreductase activity, acting on NAD(P)H"/>
    <property type="evidence" value="ECO:0007669"/>
    <property type="project" value="TreeGrafter"/>
</dbReference>
<evidence type="ECO:0000313" key="5">
    <source>
        <dbReference type="Proteomes" id="UP000198929"/>
    </source>
</evidence>
<dbReference type="PROSITE" id="PS01162">
    <property type="entry name" value="QOR_ZETA_CRYSTAL"/>
    <property type="match status" value="1"/>
</dbReference>
<feature type="domain" description="Enoyl reductase (ER)" evidence="3">
    <location>
        <begin position="28"/>
        <end position="334"/>
    </location>
</feature>
<keyword evidence="1" id="KW-0521">NADP</keyword>
<dbReference type="InterPro" id="IPR014189">
    <property type="entry name" value="Quinone_OxRdtase_PIG3"/>
</dbReference>
<dbReference type="AlphaFoldDB" id="A0A1H9U5A7"/>
<dbReference type="GO" id="GO:0008270">
    <property type="term" value="F:zinc ion binding"/>
    <property type="evidence" value="ECO:0007669"/>
    <property type="project" value="InterPro"/>
</dbReference>
<dbReference type="Pfam" id="PF13602">
    <property type="entry name" value="ADH_zinc_N_2"/>
    <property type="match status" value="1"/>
</dbReference>